<proteinExistence type="predicted"/>
<dbReference type="EMBL" id="BGPR01002054">
    <property type="protein sequence ID" value="GBM66958.1"/>
    <property type="molecule type" value="Genomic_DNA"/>
</dbReference>
<dbReference type="Proteomes" id="UP000499080">
    <property type="component" value="Unassembled WGS sequence"/>
</dbReference>
<protein>
    <submittedName>
        <fullName evidence="1">Uncharacterized protein</fullName>
    </submittedName>
</protein>
<reference evidence="1 2" key="1">
    <citation type="journal article" date="2019" name="Sci. Rep.">
        <title>Orb-weaving spider Araneus ventricosus genome elucidates the spidroin gene catalogue.</title>
        <authorList>
            <person name="Kono N."/>
            <person name="Nakamura H."/>
            <person name="Ohtoshi R."/>
            <person name="Moran D.A.P."/>
            <person name="Shinohara A."/>
            <person name="Yoshida Y."/>
            <person name="Fujiwara M."/>
            <person name="Mori M."/>
            <person name="Tomita M."/>
            <person name="Arakawa K."/>
        </authorList>
    </citation>
    <scope>NUCLEOTIDE SEQUENCE [LARGE SCALE GENOMIC DNA]</scope>
</reference>
<dbReference type="AlphaFoldDB" id="A0A4Y2HNV6"/>
<organism evidence="1 2">
    <name type="scientific">Araneus ventricosus</name>
    <name type="common">Orbweaver spider</name>
    <name type="synonym">Epeira ventricosa</name>
    <dbReference type="NCBI Taxonomy" id="182803"/>
    <lineage>
        <taxon>Eukaryota</taxon>
        <taxon>Metazoa</taxon>
        <taxon>Ecdysozoa</taxon>
        <taxon>Arthropoda</taxon>
        <taxon>Chelicerata</taxon>
        <taxon>Arachnida</taxon>
        <taxon>Araneae</taxon>
        <taxon>Araneomorphae</taxon>
        <taxon>Entelegynae</taxon>
        <taxon>Araneoidea</taxon>
        <taxon>Araneidae</taxon>
        <taxon>Araneus</taxon>
    </lineage>
</organism>
<accession>A0A4Y2HNV6</accession>
<evidence type="ECO:0000313" key="2">
    <source>
        <dbReference type="Proteomes" id="UP000499080"/>
    </source>
</evidence>
<gene>
    <name evidence="1" type="ORF">AVEN_57857_1</name>
</gene>
<name>A0A4Y2HNV6_ARAVE</name>
<keyword evidence="2" id="KW-1185">Reference proteome</keyword>
<comment type="caution">
    <text evidence="1">The sequence shown here is derived from an EMBL/GenBank/DDBJ whole genome shotgun (WGS) entry which is preliminary data.</text>
</comment>
<sequence length="137" mass="15438">MPGSSCLGTYCDIPTLEKAGLHSSSVSSLYYWCIQDNPNRCSPSGHWSSAPPPTNPTRSNLCPSCSSKTFIQLFHRYIKHNRLREQKKWNSYSPPNFLLHNQISFVENHRDSGAKAIYTDGPKTNEKTGIAYCILEN</sequence>
<evidence type="ECO:0000313" key="1">
    <source>
        <dbReference type="EMBL" id="GBM66958.1"/>
    </source>
</evidence>
<dbReference type="OrthoDB" id="6437659at2759"/>